<evidence type="ECO:0000313" key="3">
    <source>
        <dbReference type="Proteomes" id="UP000297299"/>
    </source>
</evidence>
<proteinExistence type="predicted"/>
<feature type="compositionally biased region" description="Basic residues" evidence="1">
    <location>
        <begin position="245"/>
        <end position="255"/>
    </location>
</feature>
<feature type="region of interest" description="Disordered" evidence="1">
    <location>
        <begin position="218"/>
        <end position="268"/>
    </location>
</feature>
<evidence type="ECO:0000313" key="2">
    <source>
        <dbReference type="EMBL" id="TEY58797.1"/>
    </source>
</evidence>
<evidence type="ECO:0000256" key="1">
    <source>
        <dbReference type="SAM" id="MobiDB-lite"/>
    </source>
</evidence>
<feature type="region of interest" description="Disordered" evidence="1">
    <location>
        <begin position="70"/>
        <end position="96"/>
    </location>
</feature>
<feature type="compositionally biased region" description="Polar residues" evidence="1">
    <location>
        <begin position="172"/>
        <end position="184"/>
    </location>
</feature>
<sequence>MSEGSRQMPGRSEPYEYSFIPGPTPVTDSEFQGPIQQDIIDTIEQWNYDNSYNDPDFGYIVPLPVNTLESQYASDTSRSSRDPNSLERSSVSEESLLDLLDGSHTIKKATNITKKPKPQQLPEALKYLAPVPTQRDNSHQSVKIQSRNSQQSTADELPSLRQPPPHSRQPEKQAQNAQPISYQPSTTYPTALAVVNDPFLYGDVDVFSQPLEIQLGPVPPASLSKGKRKQSFSPSPSPGPDSSRPRRVANAKRRRDFNSSASPQPSFGTEWWESDASLCWRCRKHNANHLISGFSHVEENLRAIPRNTLKTKTWRIFSAERAEKAFDHDFENTVFRDHFVLAQEQARSTGVFDEKYSDLMAIAQAYQESILQPNKSLEASCRILIECCELYKCFITTTMPPAPIPVLDLLEKIRTTRSTMRRAFKEYQALALAPSDFRSRRDWLPSFLSACSLAISAVVFIDMMVAVPSPYKERIWGVAWQERITQIRHGGYGMMLEVLRANTKNFNPLELSCWDQGFGMDTNFQALNNAYDPIAGNQYMNAQYNTGYALDPSSNPQFSYGLATPTTQDFAPDIMYANLNYDQAYYNNWQQMQFRMQQQAKAEEERRILLGDTSPEALQGMIAVKTWQMRNFEHLKLGENIFKKDLYRQATINPIAGLWRIFDMK</sequence>
<accession>A0A4Y8D1U9</accession>
<dbReference type="Proteomes" id="UP000297299">
    <property type="component" value="Unassembled WGS sequence"/>
</dbReference>
<feature type="compositionally biased region" description="Polar residues" evidence="1">
    <location>
        <begin position="258"/>
        <end position="267"/>
    </location>
</feature>
<dbReference type="AlphaFoldDB" id="A0A4Y8D1U9"/>
<organism evidence="2 3">
    <name type="scientific">Botryotinia calthae</name>
    <dbReference type="NCBI Taxonomy" id="38488"/>
    <lineage>
        <taxon>Eukaryota</taxon>
        <taxon>Fungi</taxon>
        <taxon>Dikarya</taxon>
        <taxon>Ascomycota</taxon>
        <taxon>Pezizomycotina</taxon>
        <taxon>Leotiomycetes</taxon>
        <taxon>Helotiales</taxon>
        <taxon>Sclerotiniaceae</taxon>
        <taxon>Botryotinia</taxon>
    </lineage>
</organism>
<reference evidence="2 3" key="1">
    <citation type="submission" date="2017-11" db="EMBL/GenBank/DDBJ databases">
        <title>Comparative genomics of Botrytis spp.</title>
        <authorList>
            <person name="Valero-Jimenez C.A."/>
            <person name="Tapia P."/>
            <person name="Veloso J."/>
            <person name="Silva-Moreno E."/>
            <person name="Staats M."/>
            <person name="Valdes J.H."/>
            <person name="Van Kan J.A.L."/>
        </authorList>
    </citation>
    <scope>NUCLEOTIDE SEQUENCE [LARGE SCALE GENOMIC DNA]</scope>
    <source>
        <strain evidence="2 3">MUCL2830</strain>
    </source>
</reference>
<feature type="compositionally biased region" description="Polar residues" evidence="1">
    <location>
        <begin position="139"/>
        <end position="154"/>
    </location>
</feature>
<dbReference type="EMBL" id="PHWZ01000200">
    <property type="protein sequence ID" value="TEY58797.1"/>
    <property type="molecule type" value="Genomic_DNA"/>
</dbReference>
<gene>
    <name evidence="2" type="ORF">BOTCAL_0200g00250</name>
</gene>
<dbReference type="OrthoDB" id="3485019at2759"/>
<protein>
    <submittedName>
        <fullName evidence="2">Uncharacterized protein</fullName>
    </submittedName>
</protein>
<name>A0A4Y8D1U9_9HELO</name>
<feature type="region of interest" description="Disordered" evidence="1">
    <location>
        <begin position="1"/>
        <end position="31"/>
    </location>
</feature>
<feature type="compositionally biased region" description="Low complexity" evidence="1">
    <location>
        <begin position="86"/>
        <end position="96"/>
    </location>
</feature>
<keyword evidence="3" id="KW-1185">Reference proteome</keyword>
<feature type="region of interest" description="Disordered" evidence="1">
    <location>
        <begin position="132"/>
        <end position="184"/>
    </location>
</feature>
<comment type="caution">
    <text evidence="2">The sequence shown here is derived from an EMBL/GenBank/DDBJ whole genome shotgun (WGS) entry which is preliminary data.</text>
</comment>